<dbReference type="EMBL" id="ML179769">
    <property type="protein sequence ID" value="THU81926.1"/>
    <property type="molecule type" value="Genomic_DNA"/>
</dbReference>
<dbReference type="PANTHER" id="PTHR46579:SF2">
    <property type="entry name" value="C2H2-TYPE DOMAIN-CONTAINING PROTEIN"/>
    <property type="match status" value="1"/>
</dbReference>
<feature type="non-terminal residue" evidence="2">
    <location>
        <position position="1"/>
    </location>
</feature>
<dbReference type="InterPro" id="IPR004242">
    <property type="entry name" value="Transposase_21"/>
</dbReference>
<dbReference type="Pfam" id="PF02992">
    <property type="entry name" value="Transposase_21"/>
    <property type="match status" value="1"/>
</dbReference>
<reference evidence="2 3" key="1">
    <citation type="journal article" date="2019" name="Nat. Ecol. Evol.">
        <title>Megaphylogeny resolves global patterns of mushroom evolution.</title>
        <authorList>
            <person name="Varga T."/>
            <person name="Krizsan K."/>
            <person name="Foldi C."/>
            <person name="Dima B."/>
            <person name="Sanchez-Garcia M."/>
            <person name="Sanchez-Ramirez S."/>
            <person name="Szollosi G.J."/>
            <person name="Szarkandi J.G."/>
            <person name="Papp V."/>
            <person name="Albert L."/>
            <person name="Andreopoulos W."/>
            <person name="Angelini C."/>
            <person name="Antonin V."/>
            <person name="Barry K.W."/>
            <person name="Bougher N.L."/>
            <person name="Buchanan P."/>
            <person name="Buyck B."/>
            <person name="Bense V."/>
            <person name="Catcheside P."/>
            <person name="Chovatia M."/>
            <person name="Cooper J."/>
            <person name="Damon W."/>
            <person name="Desjardin D."/>
            <person name="Finy P."/>
            <person name="Geml J."/>
            <person name="Haridas S."/>
            <person name="Hughes K."/>
            <person name="Justo A."/>
            <person name="Karasinski D."/>
            <person name="Kautmanova I."/>
            <person name="Kiss B."/>
            <person name="Kocsube S."/>
            <person name="Kotiranta H."/>
            <person name="LaButti K.M."/>
            <person name="Lechner B.E."/>
            <person name="Liimatainen K."/>
            <person name="Lipzen A."/>
            <person name="Lukacs Z."/>
            <person name="Mihaltcheva S."/>
            <person name="Morgado L.N."/>
            <person name="Niskanen T."/>
            <person name="Noordeloos M.E."/>
            <person name="Ohm R.A."/>
            <person name="Ortiz-Santana B."/>
            <person name="Ovrebo C."/>
            <person name="Racz N."/>
            <person name="Riley R."/>
            <person name="Savchenko A."/>
            <person name="Shiryaev A."/>
            <person name="Soop K."/>
            <person name="Spirin V."/>
            <person name="Szebenyi C."/>
            <person name="Tomsovsky M."/>
            <person name="Tulloss R.E."/>
            <person name="Uehling J."/>
            <person name="Grigoriev I.V."/>
            <person name="Vagvolgyi C."/>
            <person name="Papp T."/>
            <person name="Martin F.M."/>
            <person name="Miettinen O."/>
            <person name="Hibbett D.S."/>
            <person name="Nagy L.G."/>
        </authorList>
    </citation>
    <scope>NUCLEOTIDE SEQUENCE [LARGE SCALE GENOMIC DNA]</scope>
    <source>
        <strain evidence="2 3">CBS 962.96</strain>
    </source>
</reference>
<feature type="compositionally biased region" description="Basic and acidic residues" evidence="1">
    <location>
        <begin position="294"/>
        <end position="314"/>
    </location>
</feature>
<evidence type="ECO:0000313" key="2">
    <source>
        <dbReference type="EMBL" id="THU81926.1"/>
    </source>
</evidence>
<feature type="region of interest" description="Disordered" evidence="1">
    <location>
        <begin position="294"/>
        <end position="343"/>
    </location>
</feature>
<name>A0A4S8L0N5_DENBC</name>
<dbReference type="Proteomes" id="UP000297245">
    <property type="component" value="Unassembled WGS sequence"/>
</dbReference>
<dbReference type="OrthoDB" id="3239894at2759"/>
<protein>
    <submittedName>
        <fullName evidence="2">Uncharacterized protein</fullName>
    </submittedName>
</protein>
<evidence type="ECO:0000256" key="1">
    <source>
        <dbReference type="SAM" id="MobiDB-lite"/>
    </source>
</evidence>
<gene>
    <name evidence="2" type="ORF">K435DRAFT_692588</name>
</gene>
<dbReference type="PANTHER" id="PTHR46579">
    <property type="entry name" value="F5/8 TYPE C DOMAIN-CONTAINING PROTEIN-RELATED"/>
    <property type="match status" value="1"/>
</dbReference>
<keyword evidence="3" id="KW-1185">Reference proteome</keyword>
<accession>A0A4S8L0N5</accession>
<proteinExistence type="predicted"/>
<evidence type="ECO:0000313" key="3">
    <source>
        <dbReference type="Proteomes" id="UP000297245"/>
    </source>
</evidence>
<sequence>VRYRTANLMLAGIMPGPKEATPDQVQRYMRPFINELLTLWKDGIRIVTPQYPQGRLVRVALVALVCDKPAAHKLGGFGSHSHTHFCTMCWIAQSDKSTPKAFEKGAFPSRTNAEQRRLQKEYLQCKTKSAQDQFVRENATQWSELYCLPYFDVCEMIVIDPMHNLFLGVVKTHFYHIWVQQGILRKNKELKALHGMLSQLTLPSKLGRLPRLIGEPAGGSLTADQWLIFATIVAPLAIPQLWQDYLPSEPPEVVASRRASAIMANLEARRAAAAAARAASLDNVAEDQVATGEGHVEVEEQMGKRSRRPTERAAGKGKAARKGNFKKKDTRFEAPESPVSNLHPNDPANFLKLATALVLFTAHLINDEDVERADILIREYCTELIELYGASVIRPNHHYATHTASNIRNYGPLHEFWTFLFERLNRVLKSYNTANHSGGELEVSFFREFHRTVQHSRLLGNTSPRPLQEELNEAVNAMYDASADDRGTLQALTRELDNIFEDGGIQFRFSARSERVDLLSSVYFALLKFLQERNPTIHIHSKLQLAPVPGSLPLSQMVLSFNYVVINQKRYTAASRCTTASDSLILVRSSPNSLWAGRLEQIFKFQHPGIITDYLGHVRWLVPAHISLAGTIWESL</sequence>
<organism evidence="2 3">
    <name type="scientific">Dendrothele bispora (strain CBS 962.96)</name>
    <dbReference type="NCBI Taxonomy" id="1314807"/>
    <lineage>
        <taxon>Eukaryota</taxon>
        <taxon>Fungi</taxon>
        <taxon>Dikarya</taxon>
        <taxon>Basidiomycota</taxon>
        <taxon>Agaricomycotina</taxon>
        <taxon>Agaricomycetes</taxon>
        <taxon>Agaricomycetidae</taxon>
        <taxon>Agaricales</taxon>
        <taxon>Agaricales incertae sedis</taxon>
        <taxon>Dendrothele</taxon>
    </lineage>
</organism>
<dbReference type="AlphaFoldDB" id="A0A4S8L0N5"/>